<evidence type="ECO:0000259" key="2">
    <source>
        <dbReference type="PROSITE" id="PS50093"/>
    </source>
</evidence>
<feature type="domain" description="PKD" evidence="2">
    <location>
        <begin position="635"/>
        <end position="665"/>
    </location>
</feature>
<dbReference type="RefSeq" id="WP_099155672.1">
    <property type="nucleotide sequence ID" value="NZ_PDUD01000069.1"/>
</dbReference>
<keyword evidence="1" id="KW-1133">Transmembrane helix</keyword>
<feature type="transmembrane region" description="Helical" evidence="1">
    <location>
        <begin position="509"/>
        <end position="539"/>
    </location>
</feature>
<dbReference type="Proteomes" id="UP000223913">
    <property type="component" value="Unassembled WGS sequence"/>
</dbReference>
<dbReference type="Pfam" id="PF18911">
    <property type="entry name" value="PKD_4"/>
    <property type="match status" value="3"/>
</dbReference>
<proteinExistence type="predicted"/>
<accession>A0A2D0MXD0</accession>
<protein>
    <recommendedName>
        <fullName evidence="2">PKD domain-containing protein</fullName>
    </recommendedName>
</protein>
<dbReference type="AlphaFoldDB" id="A0A2D0MXD0"/>
<evidence type="ECO:0000313" key="4">
    <source>
        <dbReference type="Proteomes" id="UP000223913"/>
    </source>
</evidence>
<keyword evidence="4" id="KW-1185">Reference proteome</keyword>
<comment type="caution">
    <text evidence="3">The sequence shown here is derived from an EMBL/GenBank/DDBJ whole genome shotgun (WGS) entry which is preliminary data.</text>
</comment>
<keyword evidence="1" id="KW-0812">Transmembrane</keyword>
<reference evidence="3 4" key="1">
    <citation type="submission" date="2017-10" db="EMBL/GenBank/DDBJ databases">
        <title>The draft genome sequence of Lewinella nigricans NBRC 102662.</title>
        <authorList>
            <person name="Wang K."/>
        </authorList>
    </citation>
    <scope>NUCLEOTIDE SEQUENCE [LARGE SCALE GENOMIC DNA]</scope>
    <source>
        <strain evidence="3 4">NBRC 102662</strain>
    </source>
</reference>
<dbReference type="EMBL" id="PDUD01000069">
    <property type="protein sequence ID" value="PHN00932.1"/>
    <property type="molecule type" value="Genomic_DNA"/>
</dbReference>
<dbReference type="InterPro" id="IPR013783">
    <property type="entry name" value="Ig-like_fold"/>
</dbReference>
<dbReference type="Gene3D" id="2.60.40.10">
    <property type="entry name" value="Immunoglobulins"/>
    <property type="match status" value="3"/>
</dbReference>
<organism evidence="3 4">
    <name type="scientific">Flavilitoribacter nigricans (strain ATCC 23147 / DSM 23189 / NBRC 102662 / NCIMB 1420 / SS-2)</name>
    <name type="common">Lewinella nigricans</name>
    <dbReference type="NCBI Taxonomy" id="1122177"/>
    <lineage>
        <taxon>Bacteria</taxon>
        <taxon>Pseudomonadati</taxon>
        <taxon>Bacteroidota</taxon>
        <taxon>Saprospiria</taxon>
        <taxon>Saprospirales</taxon>
        <taxon>Lewinellaceae</taxon>
        <taxon>Flavilitoribacter</taxon>
    </lineage>
</organism>
<evidence type="ECO:0000313" key="3">
    <source>
        <dbReference type="EMBL" id="PHN00932.1"/>
    </source>
</evidence>
<evidence type="ECO:0000256" key="1">
    <source>
        <dbReference type="SAM" id="Phobius"/>
    </source>
</evidence>
<dbReference type="InterPro" id="IPR000601">
    <property type="entry name" value="PKD_dom"/>
</dbReference>
<dbReference type="InterPro" id="IPR035986">
    <property type="entry name" value="PKD_dom_sf"/>
</dbReference>
<keyword evidence="1" id="KW-0472">Membrane</keyword>
<sequence length="1218" mass="133066">MVNTQGFQTVAEITEATLLSLLREAWRSGSLNNNGTLPQEIQLPAGMPLGPFSLADGTVQIPQDEVRLNLNPVINGIDLILGMEIDLEIANPPVPSAQLFNLTADVTLRLPVGNAPDPSAPVNLALLLEDLPTDAVDVMITSGDPFADLLENGPEEYIHQLYQDGTIPHLVEDIPLNFGPFSMMASIQFFDDESDPTKSIAVSYPPESIEVNIPVYIRFYDITDTIPFFSLATPMGVFAIARLTMPFSRTDSHIHIGTDSINADLVSITPGPGEEGDNYDINKDLVDAARSFFPALPPLEDAIRTGFITAANTFFTGRPPVNFDIPTIADLELQVEQFIRAEMDNRRWIIIWAPEGQLAEGLSADDIVPKVLEEAFAIAFNGGIGANADLLENFILPSCDFAFALDDDFIESLFRENIDEQFPELPVTLPREQTDGREIRLESIDINLVDGAIRVTGSLTAVDVILGSIDVGVNFTVNMGLRWIDNSDGTQMLEPFVIDEPDVDIDLDLLGWILSFLIGFVSGGFLGGIIAVIVLAIVIKIVESIGGGVARDALGNVTGVAAWPVDLPNIGSINARFKNPVDIFSTGVRFIGEMTIVSASTAVLDAADANGPYGGVASVLVSFNGGADQAFSRPQWNFGDGNSSLVRQSDHRYGDSGQYIAKLRIEVDETGGAITRNFTTVRLQNVSPKVNLPTSLSVNEGQEVEIIGSFTDSEWLDTHTAIFDWGDNSKPTVAIIAETNTEPEARGTASAMHAWCDNGLYTVRLTVIDDDGGIGETSMQVTVLNLPPKVMSDEAICTLVGQEILLHAEFEDEGWCDVHTATWNFGDCTEKNAFIVEVNEPPKAIGEVSISHLWEHCGQYITQVTVTDDDGGSGSARTVVQVVELKNKNMENGFHHFAQGSPDDPNRVANGWFPYASPVLTLDTRALDQPREWLFFGEQFVEREGRRAQGVRFRGAMQAGIYQQICANKGWDYFFCADFHFITTRKTGHARIGIDPMGGTDPNSPNIIWRELPSEPQWGTITVRTTARTNQITLLIGGIDRFAGQNIIYIDKVDLCQIQPTLCSTEEEEPCKETCVNFNDLAVGQNFAPGSPSLTHHGINFSSLVNLYIIGIAMPVPFHHGLFFSPRGIEVKLPQKLRKVKVTMHNRGGGSDFKIDILSVGLVIDQIPAILNPGTEDEFILSATILDGFRIRDQQMELSIIKICFCLEKEPGRSPIPQ</sequence>
<dbReference type="PROSITE" id="PS50093">
    <property type="entry name" value="PKD"/>
    <property type="match status" value="2"/>
</dbReference>
<name>A0A2D0MXD0_FLAN2</name>
<dbReference type="SUPFAM" id="SSF49299">
    <property type="entry name" value="PKD domain"/>
    <property type="match status" value="3"/>
</dbReference>
<feature type="domain" description="PKD" evidence="2">
    <location>
        <begin position="822"/>
        <end position="882"/>
    </location>
</feature>
<gene>
    <name evidence="3" type="ORF">CRP01_39750</name>
</gene>
<dbReference type="OrthoDB" id="2751008at2"/>